<feature type="compositionally biased region" description="Polar residues" evidence="1">
    <location>
        <begin position="81"/>
        <end position="100"/>
    </location>
</feature>
<reference evidence="2 3" key="1">
    <citation type="journal article" date="2019" name="Nat. Ecol. Evol.">
        <title>Megaphylogeny resolves global patterns of mushroom evolution.</title>
        <authorList>
            <person name="Varga T."/>
            <person name="Krizsan K."/>
            <person name="Foldi C."/>
            <person name="Dima B."/>
            <person name="Sanchez-Garcia M."/>
            <person name="Sanchez-Ramirez S."/>
            <person name="Szollosi G.J."/>
            <person name="Szarkandi J.G."/>
            <person name="Papp V."/>
            <person name="Albert L."/>
            <person name="Andreopoulos W."/>
            <person name="Angelini C."/>
            <person name="Antonin V."/>
            <person name="Barry K.W."/>
            <person name="Bougher N.L."/>
            <person name="Buchanan P."/>
            <person name="Buyck B."/>
            <person name="Bense V."/>
            <person name="Catcheside P."/>
            <person name="Chovatia M."/>
            <person name="Cooper J."/>
            <person name="Damon W."/>
            <person name="Desjardin D."/>
            <person name="Finy P."/>
            <person name="Geml J."/>
            <person name="Haridas S."/>
            <person name="Hughes K."/>
            <person name="Justo A."/>
            <person name="Karasinski D."/>
            <person name="Kautmanova I."/>
            <person name="Kiss B."/>
            <person name="Kocsube S."/>
            <person name="Kotiranta H."/>
            <person name="LaButti K.M."/>
            <person name="Lechner B.E."/>
            <person name="Liimatainen K."/>
            <person name="Lipzen A."/>
            <person name="Lukacs Z."/>
            <person name="Mihaltcheva S."/>
            <person name="Morgado L.N."/>
            <person name="Niskanen T."/>
            <person name="Noordeloos M.E."/>
            <person name="Ohm R.A."/>
            <person name="Ortiz-Santana B."/>
            <person name="Ovrebo C."/>
            <person name="Racz N."/>
            <person name="Riley R."/>
            <person name="Savchenko A."/>
            <person name="Shiryaev A."/>
            <person name="Soop K."/>
            <person name="Spirin V."/>
            <person name="Szebenyi C."/>
            <person name="Tomsovsky M."/>
            <person name="Tulloss R.E."/>
            <person name="Uehling J."/>
            <person name="Grigoriev I.V."/>
            <person name="Vagvolgyi C."/>
            <person name="Papp T."/>
            <person name="Martin F.M."/>
            <person name="Miettinen O."/>
            <person name="Hibbett D.S."/>
            <person name="Nagy L.G."/>
        </authorList>
    </citation>
    <scope>NUCLEOTIDE SEQUENCE [LARGE SCALE GENOMIC DNA]</scope>
    <source>
        <strain evidence="2 3">OMC1185</strain>
    </source>
</reference>
<feature type="region of interest" description="Disordered" evidence="1">
    <location>
        <begin position="74"/>
        <end position="160"/>
    </location>
</feature>
<evidence type="ECO:0000313" key="2">
    <source>
        <dbReference type="EMBL" id="TFK48988.1"/>
    </source>
</evidence>
<name>A0A5C3MYZ1_9AGAM</name>
<dbReference type="AlphaFoldDB" id="A0A5C3MYZ1"/>
<organism evidence="2 3">
    <name type="scientific">Heliocybe sulcata</name>
    <dbReference type="NCBI Taxonomy" id="5364"/>
    <lineage>
        <taxon>Eukaryota</taxon>
        <taxon>Fungi</taxon>
        <taxon>Dikarya</taxon>
        <taxon>Basidiomycota</taxon>
        <taxon>Agaricomycotina</taxon>
        <taxon>Agaricomycetes</taxon>
        <taxon>Gloeophyllales</taxon>
        <taxon>Gloeophyllaceae</taxon>
        <taxon>Heliocybe</taxon>
    </lineage>
</organism>
<dbReference type="EMBL" id="ML213517">
    <property type="protein sequence ID" value="TFK48988.1"/>
    <property type="molecule type" value="Genomic_DNA"/>
</dbReference>
<dbReference type="Proteomes" id="UP000305948">
    <property type="component" value="Unassembled WGS sequence"/>
</dbReference>
<evidence type="ECO:0000256" key="1">
    <source>
        <dbReference type="SAM" id="MobiDB-lite"/>
    </source>
</evidence>
<accession>A0A5C3MYZ1</accession>
<gene>
    <name evidence="2" type="ORF">OE88DRAFT_449550</name>
</gene>
<keyword evidence="3" id="KW-1185">Reference proteome</keyword>
<evidence type="ECO:0000313" key="3">
    <source>
        <dbReference type="Proteomes" id="UP000305948"/>
    </source>
</evidence>
<sequence>MALNSELLSFAKELAFYFQQELLTTEQVLDLFVDQIGQAKLTDPEAQRNLVQHCRALFDADVLGEIAARAGIESFPWSDNAPGSSDTVPTLPSDAQSNRLDSPPPASPRDHAAQVEPSPPPLPAASQAGRIRRPRRSKAPSESVRAPTAVRISEYSTETD</sequence>
<proteinExistence type="predicted"/>
<protein>
    <submittedName>
        <fullName evidence="2">Uncharacterized protein</fullName>
    </submittedName>
</protein>